<sequence>MSINHFYLYAKYVYVKILIVTFWSDINFSNEKFFVFDEKGERTSVEQEGLNETLAEAEFLKDNNDVKIVAFLPTTLSRILSDPPPDYNQLVQRLEAEVKNRVKVDYVHILPSEGTIGNHVHHEGLGNFHFLFYLKLYEDLLKESPDAILLDLSRTFSYYQNYTISATQLALDDYVITTNRKNSILIQYARIDNTLVPLFIKDFKKVRIYDYLTTNIKLSKEKGFSTQGKSEIYGIGKSLELGFPLILIYLLKNANKLVPPDEFEKMIINSMKVNKGEKYEIVTNFEAHETAPYYFIGYHFVNSYKKIAEESEISLESLEKLLELFEDPQRKLIVREIEILKDFSKLMKDEEEHLLDYLIRVGNARVIDWMKGKVSEDEKEECDVNEDEMYSHAGLGRKFTKIMVKEGKIVVKYAENCIDEILSWVKNIGKE</sequence>
<accession>A0A650CGT3</accession>
<dbReference type="Proteomes" id="UP000427373">
    <property type="component" value="Chromosome"/>
</dbReference>
<proteinExistence type="predicted"/>
<organism evidence="3 4">
    <name type="scientific">Sulfurisphaera ohwakuensis</name>
    <dbReference type="NCBI Taxonomy" id="69656"/>
    <lineage>
        <taxon>Archaea</taxon>
        <taxon>Thermoproteota</taxon>
        <taxon>Thermoprotei</taxon>
        <taxon>Sulfolobales</taxon>
        <taxon>Sulfolobaceae</taxon>
        <taxon>Sulfurisphaera</taxon>
    </lineage>
</organism>
<dbReference type="Pfam" id="PF09455">
    <property type="entry name" value="Csx1_HEPN"/>
    <property type="match status" value="1"/>
</dbReference>
<evidence type="ECO:0000259" key="2">
    <source>
        <dbReference type="Pfam" id="PF22230"/>
    </source>
</evidence>
<protein>
    <recommendedName>
        <fullName evidence="5">CRISPR-associated DxTHG motif protein</fullName>
    </recommendedName>
</protein>
<feature type="domain" description="CRISPR system endoribonuclease Csx1 CARF" evidence="2">
    <location>
        <begin position="59"/>
        <end position="186"/>
    </location>
</feature>
<keyword evidence="4" id="KW-1185">Reference proteome</keyword>
<reference evidence="3 4" key="1">
    <citation type="submission" date="2019-10" db="EMBL/GenBank/DDBJ databases">
        <title>Genome Sequences from Six Type Strain Members of the Archaeal Family Sulfolobaceae: Acidianus ambivalens, Acidianus infernus, Metallosphaera prunae, Stygiolobus azoricus, Sulfolobus metallicus, and Sulfurisphaera ohwakuensis.</title>
        <authorList>
            <person name="Counts J.A."/>
            <person name="Kelly R.M."/>
        </authorList>
    </citation>
    <scope>NUCLEOTIDE SEQUENCE [LARGE SCALE GENOMIC DNA]</scope>
    <source>
        <strain evidence="3 4">TA-1</strain>
    </source>
</reference>
<dbReference type="InterPro" id="IPR053857">
    <property type="entry name" value="Csx1_CARF"/>
</dbReference>
<evidence type="ECO:0008006" key="5">
    <source>
        <dbReference type="Google" id="ProtNLM"/>
    </source>
</evidence>
<dbReference type="AlphaFoldDB" id="A0A650CGT3"/>
<dbReference type="Gene3D" id="1.10.3740.10">
    <property type="entry name" value="SSO1389-like domains"/>
    <property type="match status" value="1"/>
</dbReference>
<dbReference type="InterPro" id="IPR027419">
    <property type="entry name" value="CRISPR-assoc_Csx1_C"/>
</dbReference>
<dbReference type="InterPro" id="IPR019016">
    <property type="entry name" value="Csx1-like_HEPN"/>
</dbReference>
<dbReference type="EMBL" id="CP045484">
    <property type="protein sequence ID" value="QGR16747.1"/>
    <property type="molecule type" value="Genomic_DNA"/>
</dbReference>
<dbReference type="SUPFAM" id="SSF160980">
    <property type="entry name" value="SSO1389-like"/>
    <property type="match status" value="1"/>
</dbReference>
<dbReference type="Gene3D" id="3.40.50.10640">
    <property type="entry name" value="SSO1389-like"/>
    <property type="match status" value="1"/>
</dbReference>
<gene>
    <name evidence="3" type="ORF">D1869_05755</name>
</gene>
<evidence type="ECO:0000313" key="4">
    <source>
        <dbReference type="Proteomes" id="UP000427373"/>
    </source>
</evidence>
<feature type="domain" description="CRISPR system endoribonuclease Csx1-like HEPN" evidence="1">
    <location>
        <begin position="329"/>
        <end position="414"/>
    </location>
</feature>
<dbReference type="Pfam" id="PF22230">
    <property type="entry name" value="Csx1_CARF"/>
    <property type="match status" value="1"/>
</dbReference>
<evidence type="ECO:0000313" key="3">
    <source>
        <dbReference type="EMBL" id="QGR16747.1"/>
    </source>
</evidence>
<dbReference type="CDD" id="cd09728">
    <property type="entry name" value="Csx1_III-U"/>
    <property type="match status" value="1"/>
</dbReference>
<evidence type="ECO:0000259" key="1">
    <source>
        <dbReference type="Pfam" id="PF09455"/>
    </source>
</evidence>
<name>A0A650CGT3_SULOH</name>
<dbReference type="KEGG" id="soh:D1869_05755"/>